<dbReference type="PROSITE" id="PS01040">
    <property type="entry name" value="SBP_BACTERIAL_5"/>
    <property type="match status" value="1"/>
</dbReference>
<dbReference type="Gene3D" id="3.40.190.10">
    <property type="entry name" value="Periplasmic binding protein-like II"/>
    <property type="match status" value="1"/>
</dbReference>
<accession>A0A963YT43</accession>
<proteinExistence type="inferred from homology"/>
<evidence type="ECO:0000256" key="1">
    <source>
        <dbReference type="ARBA" id="ARBA00004418"/>
    </source>
</evidence>
<dbReference type="InterPro" id="IPR023765">
    <property type="entry name" value="SBP_5_CS"/>
</dbReference>
<dbReference type="InterPro" id="IPR030678">
    <property type="entry name" value="Peptide/Ni-bd"/>
</dbReference>
<dbReference type="SUPFAM" id="SSF53850">
    <property type="entry name" value="Periplasmic binding protein-like II"/>
    <property type="match status" value="1"/>
</dbReference>
<evidence type="ECO:0000256" key="2">
    <source>
        <dbReference type="ARBA" id="ARBA00005695"/>
    </source>
</evidence>
<evidence type="ECO:0000313" key="6">
    <source>
        <dbReference type="EMBL" id="MCB8876531.1"/>
    </source>
</evidence>
<dbReference type="GO" id="GO:0043190">
    <property type="term" value="C:ATP-binding cassette (ABC) transporter complex"/>
    <property type="evidence" value="ECO:0007669"/>
    <property type="project" value="InterPro"/>
</dbReference>
<dbReference type="EMBL" id="JAESVB010000006">
    <property type="protein sequence ID" value="MCB8876531.1"/>
    <property type="molecule type" value="Genomic_DNA"/>
</dbReference>
<protein>
    <submittedName>
        <fullName evidence="6">ABC transporter substrate-binding protein</fullName>
    </submittedName>
</protein>
<gene>
    <name evidence="6" type="ORF">ASILVAE211_15160</name>
</gene>
<dbReference type="GO" id="GO:1904680">
    <property type="term" value="F:peptide transmembrane transporter activity"/>
    <property type="evidence" value="ECO:0007669"/>
    <property type="project" value="TreeGrafter"/>
</dbReference>
<comment type="caution">
    <text evidence="6">The sequence shown here is derived from an EMBL/GenBank/DDBJ whole genome shotgun (WGS) entry which is preliminary data.</text>
</comment>
<dbReference type="PANTHER" id="PTHR30290:SF82">
    <property type="entry name" value="ABC-TYPE DIPEPTIDE_OLIGOPEPTIDE TRANSPORT SYSTEM, PERIPLASMIC COMPONENT"/>
    <property type="match status" value="1"/>
</dbReference>
<evidence type="ECO:0000313" key="7">
    <source>
        <dbReference type="Proteomes" id="UP000708298"/>
    </source>
</evidence>
<dbReference type="InterPro" id="IPR039424">
    <property type="entry name" value="SBP_5"/>
</dbReference>
<feature type="signal peptide" evidence="4">
    <location>
        <begin position="1"/>
        <end position="28"/>
    </location>
</feature>
<dbReference type="Proteomes" id="UP000708298">
    <property type="component" value="Unassembled WGS sequence"/>
</dbReference>
<feature type="domain" description="Solute-binding protein family 5" evidence="5">
    <location>
        <begin position="77"/>
        <end position="448"/>
    </location>
</feature>
<dbReference type="PANTHER" id="PTHR30290">
    <property type="entry name" value="PERIPLASMIC BINDING COMPONENT OF ABC TRANSPORTER"/>
    <property type="match status" value="1"/>
</dbReference>
<dbReference type="Pfam" id="PF00496">
    <property type="entry name" value="SBP_bac_5"/>
    <property type="match status" value="1"/>
</dbReference>
<dbReference type="Gene3D" id="3.10.105.10">
    <property type="entry name" value="Dipeptide-binding Protein, Domain 3"/>
    <property type="match status" value="1"/>
</dbReference>
<organism evidence="6 7">
    <name type="scientific">Acidisoma silvae</name>
    <dbReference type="NCBI Taxonomy" id="2802396"/>
    <lineage>
        <taxon>Bacteria</taxon>
        <taxon>Pseudomonadati</taxon>
        <taxon>Pseudomonadota</taxon>
        <taxon>Alphaproteobacteria</taxon>
        <taxon>Acetobacterales</taxon>
        <taxon>Acidocellaceae</taxon>
        <taxon>Acidisoma</taxon>
    </lineage>
</organism>
<dbReference type="RefSeq" id="WP_227322183.1">
    <property type="nucleotide sequence ID" value="NZ_JAESVB010000006.1"/>
</dbReference>
<dbReference type="Gene3D" id="3.90.76.10">
    <property type="entry name" value="Dipeptide-binding Protein, Domain 1"/>
    <property type="match status" value="1"/>
</dbReference>
<evidence type="ECO:0000256" key="3">
    <source>
        <dbReference type="ARBA" id="ARBA00022729"/>
    </source>
</evidence>
<dbReference type="CDD" id="cd08509">
    <property type="entry name" value="PBP2_TmCBP_oligosaccharides_like"/>
    <property type="match status" value="1"/>
</dbReference>
<feature type="chain" id="PRO_5037627333" evidence="4">
    <location>
        <begin position="29"/>
        <end position="550"/>
    </location>
</feature>
<dbReference type="AlphaFoldDB" id="A0A963YT43"/>
<comment type="similarity">
    <text evidence="2">Belongs to the bacterial solute-binding protein 5 family.</text>
</comment>
<reference evidence="6" key="1">
    <citation type="journal article" date="2021" name="Microorganisms">
        <title>Acidisoma silvae sp. nov. and Acidisomacellulosilytica sp. nov., Two Acidophilic Bacteria Isolated from Decaying Wood, Hydrolyzing Cellulose and Producing Poly-3-hydroxybutyrate.</title>
        <authorList>
            <person name="Mieszkin S."/>
            <person name="Pouder E."/>
            <person name="Uroz S."/>
            <person name="Simon-Colin C."/>
            <person name="Alain K."/>
        </authorList>
    </citation>
    <scope>NUCLEOTIDE SEQUENCE</scope>
    <source>
        <strain evidence="6">HW T2.11</strain>
    </source>
</reference>
<keyword evidence="7" id="KW-1185">Reference proteome</keyword>
<evidence type="ECO:0000259" key="5">
    <source>
        <dbReference type="Pfam" id="PF00496"/>
    </source>
</evidence>
<dbReference type="GO" id="GO:0015833">
    <property type="term" value="P:peptide transport"/>
    <property type="evidence" value="ECO:0007669"/>
    <property type="project" value="TreeGrafter"/>
</dbReference>
<dbReference type="PIRSF" id="PIRSF002741">
    <property type="entry name" value="MppA"/>
    <property type="match status" value="1"/>
</dbReference>
<evidence type="ECO:0000256" key="4">
    <source>
        <dbReference type="SAM" id="SignalP"/>
    </source>
</evidence>
<keyword evidence="3 4" id="KW-0732">Signal</keyword>
<sequence length="550" mass="60966">MATRHWLLALAAGIGLGTALSAPPRAFAADDGGTLTISDAQFLWTCGFSPYNSSSNFLAVGPVYETLAFVNTLQSAKVTPWLATDYTWSADNKVLTFTIRKGVKWTDGTDLTPADVTFTFNMLKKFPALDLNTIWSQLSSVTQSGDDKVVFTFKSPAVPYFYYVADQVGIVPEHIWGKVKDPTTYQDASPVGTGPYTISRCTPQDISYTRNANYWQPGLPKIAHIEYPAFTTNPPANQALSTGQAQWGSQFIPNVKTEYMAKDKENHYWYPPTVNVAMFINQTNPILKDVTVRKALVYALDKKRIAMIGEYGYEPAANQAGIVTPTFESWLDKKQLADAGYSYDPKKAIALLEQAGYKRGSDGMFTTADGKPLEFTIINQSAYTDWVAALQVAANQLKQVGIKLNVSNLAGTDYFAKLANGQFDLAYAYESGGPTPYYEFRQWLYGPASAAIGQAATTNWERYSNKDTDALIDSYANSTDAAKQHDILVQLQKVMLDDVPLIPITEQVDWDQYSTKQFVGWPTPEDPYAQPMAGYTFPDWAVVMLHLHEK</sequence>
<dbReference type="GO" id="GO:0030288">
    <property type="term" value="C:outer membrane-bounded periplasmic space"/>
    <property type="evidence" value="ECO:0007669"/>
    <property type="project" value="UniProtKB-ARBA"/>
</dbReference>
<comment type="subcellular location">
    <subcellularLocation>
        <location evidence="1">Periplasm</location>
    </subcellularLocation>
</comment>
<dbReference type="InterPro" id="IPR000914">
    <property type="entry name" value="SBP_5_dom"/>
</dbReference>
<name>A0A963YT43_9PROT</name>
<reference evidence="6" key="2">
    <citation type="submission" date="2021-01" db="EMBL/GenBank/DDBJ databases">
        <authorList>
            <person name="Mieszkin S."/>
            <person name="Pouder E."/>
            <person name="Alain K."/>
        </authorList>
    </citation>
    <scope>NUCLEOTIDE SEQUENCE</scope>
    <source>
        <strain evidence="6">HW T2.11</strain>
    </source>
</reference>